<dbReference type="GeneID" id="6010121"/>
<dbReference type="OMA" id="HASMCID"/>
<dbReference type="Proteomes" id="UP000001861">
    <property type="component" value="Unassembled WGS sequence"/>
</dbReference>
<organism evidence="1 2">
    <name type="scientific">Coprinopsis cinerea (strain Okayama-7 / 130 / ATCC MYA-4618 / FGSC 9003)</name>
    <name type="common">Inky cap fungus</name>
    <name type="synonym">Hormographiella aspergillata</name>
    <dbReference type="NCBI Taxonomy" id="240176"/>
    <lineage>
        <taxon>Eukaryota</taxon>
        <taxon>Fungi</taxon>
        <taxon>Dikarya</taxon>
        <taxon>Basidiomycota</taxon>
        <taxon>Agaricomycotina</taxon>
        <taxon>Agaricomycetes</taxon>
        <taxon>Agaricomycetidae</taxon>
        <taxon>Agaricales</taxon>
        <taxon>Agaricineae</taxon>
        <taxon>Psathyrellaceae</taxon>
        <taxon>Coprinopsis</taxon>
    </lineage>
</organism>
<gene>
    <name evidence="1" type="ORF">CC1G_03840</name>
</gene>
<accession>A8NGX5</accession>
<dbReference type="OrthoDB" id="2994818at2759"/>
<sequence>MADRMARPQVYILWDESASPKAHVGGYNVVAAIRTLATRLGVIKAFNYYVDISSNDKTRLLPVLASELQCSGVSVIDTVSGGRDGASSKMMIADCFLLALDNPDPLNIVLLVLTSDPHLCYSVASLRSRGYCIPVLCPLAANSNITHLSEGYAFDVGTDATLSDIADNVRVMLNVATEEVPSQAPVQQTLSSNIRPLEDDVPIRRTQPLLPDFPFAAAYRGDDDFNTLTTTSSTQPRLRATAAPFSPSSPLAASAFHAPNQTINEAVTVATSYVAPPTNPRPWTWNWCPETPPYPYFGLAKPWPAVPMFPPVISNNPTVTSARPGYPTSIPSHYHILVTVLREMRENGIYSIQRMSLAKPLLARQANVFVDAGTTHKKRPVRLYVSRAKKLGIVTIDKGGIVSLAPAWY</sequence>
<dbReference type="STRING" id="240176.A8NGX5"/>
<dbReference type="RefSeq" id="XP_001833623.2">
    <property type="nucleotide sequence ID" value="XM_001833571.2"/>
</dbReference>
<name>A8NGX5_COPC7</name>
<reference evidence="1 2" key="1">
    <citation type="journal article" date="2010" name="Proc. Natl. Acad. Sci. U.S.A.">
        <title>Insights into evolution of multicellular fungi from the assembled chromosomes of the mushroom Coprinopsis cinerea (Coprinus cinereus).</title>
        <authorList>
            <person name="Stajich J.E."/>
            <person name="Wilke S.K."/>
            <person name="Ahren D."/>
            <person name="Au C.H."/>
            <person name="Birren B.W."/>
            <person name="Borodovsky M."/>
            <person name="Burns C."/>
            <person name="Canback B."/>
            <person name="Casselton L.A."/>
            <person name="Cheng C.K."/>
            <person name="Deng J."/>
            <person name="Dietrich F.S."/>
            <person name="Fargo D.C."/>
            <person name="Farman M.L."/>
            <person name="Gathman A.C."/>
            <person name="Goldberg J."/>
            <person name="Guigo R."/>
            <person name="Hoegger P.J."/>
            <person name="Hooker J.B."/>
            <person name="Huggins A."/>
            <person name="James T.Y."/>
            <person name="Kamada T."/>
            <person name="Kilaru S."/>
            <person name="Kodira C."/>
            <person name="Kues U."/>
            <person name="Kupfer D."/>
            <person name="Kwan H.S."/>
            <person name="Lomsadze A."/>
            <person name="Li W."/>
            <person name="Lilly W.W."/>
            <person name="Ma L.J."/>
            <person name="Mackey A.J."/>
            <person name="Manning G."/>
            <person name="Martin F."/>
            <person name="Muraguchi H."/>
            <person name="Natvig D.O."/>
            <person name="Palmerini H."/>
            <person name="Ramesh M.A."/>
            <person name="Rehmeyer C.J."/>
            <person name="Roe B.A."/>
            <person name="Shenoy N."/>
            <person name="Stanke M."/>
            <person name="Ter-Hovhannisyan V."/>
            <person name="Tunlid A."/>
            <person name="Velagapudi R."/>
            <person name="Vision T.J."/>
            <person name="Zeng Q."/>
            <person name="Zolan M.E."/>
            <person name="Pukkila P.J."/>
        </authorList>
    </citation>
    <scope>NUCLEOTIDE SEQUENCE [LARGE SCALE GENOMIC DNA]</scope>
    <source>
        <strain evidence="2">Okayama-7 / 130 / ATCC MYA-4618 / FGSC 9003</strain>
    </source>
</reference>
<dbReference type="AlphaFoldDB" id="A8NGX5"/>
<proteinExistence type="predicted"/>
<dbReference type="KEGG" id="cci:CC1G_03840"/>
<keyword evidence="2" id="KW-1185">Reference proteome</keyword>
<evidence type="ECO:0000313" key="1">
    <source>
        <dbReference type="EMBL" id="EAU88168.2"/>
    </source>
</evidence>
<dbReference type="InParanoid" id="A8NGX5"/>
<dbReference type="VEuPathDB" id="FungiDB:CC1G_03840"/>
<dbReference type="EMBL" id="AACS02000002">
    <property type="protein sequence ID" value="EAU88168.2"/>
    <property type="molecule type" value="Genomic_DNA"/>
</dbReference>
<protein>
    <submittedName>
        <fullName evidence="1">Uncharacterized protein</fullName>
    </submittedName>
</protein>
<evidence type="ECO:0000313" key="2">
    <source>
        <dbReference type="Proteomes" id="UP000001861"/>
    </source>
</evidence>
<comment type="caution">
    <text evidence="1">The sequence shown here is derived from an EMBL/GenBank/DDBJ whole genome shotgun (WGS) entry which is preliminary data.</text>
</comment>
<dbReference type="HOGENOM" id="CLU_572390_0_0_1"/>